<sequence length="240" mass="25460">MSSPTPPGVAPADHAFFIDGPAGRIEAACDDAEPASDTQPGDAGAPGADADAGSAKIVAVICHPLSTEGGSMHNKVVTMAARALRESGANTVRFNFRSVGQSAGEFDEGRGEADDLRAVVAWVRNKFPDATLWLGGFSFGAYISYKLASELKPGLLLSIAPPVGRSWDFEDIAHPNCPWLVIQGAEDEIVDAEAVKAWVDTLKPPPEFVLMPETSHFFHRKLMDLRGAIKAGVRPWLPGA</sequence>
<dbReference type="Gene3D" id="3.40.50.1820">
    <property type="entry name" value="alpha/beta hydrolase"/>
    <property type="match status" value="1"/>
</dbReference>
<keyword evidence="3" id="KW-0378">Hydrolase</keyword>
<evidence type="ECO:0000313" key="4">
    <source>
        <dbReference type="Proteomes" id="UP001165293"/>
    </source>
</evidence>
<dbReference type="PANTHER" id="PTHR42103:SF2">
    <property type="entry name" value="AB HYDROLASE-1 DOMAIN-CONTAINING PROTEIN"/>
    <property type="match status" value="1"/>
</dbReference>
<evidence type="ECO:0000256" key="1">
    <source>
        <dbReference type="SAM" id="MobiDB-lite"/>
    </source>
</evidence>
<dbReference type="GO" id="GO:0016787">
    <property type="term" value="F:hydrolase activity"/>
    <property type="evidence" value="ECO:0007669"/>
    <property type="project" value="UniProtKB-KW"/>
</dbReference>
<dbReference type="RefSeq" id="WP_230526652.1">
    <property type="nucleotide sequence ID" value="NZ_JAJGAK010000001.1"/>
</dbReference>
<accession>A0ABS8JHQ6</accession>
<dbReference type="InterPro" id="IPR000073">
    <property type="entry name" value="AB_hydrolase_1"/>
</dbReference>
<organism evidence="3 4">
    <name type="scientific">Noviluteimonas lactosilytica</name>
    <dbReference type="NCBI Taxonomy" id="2888523"/>
    <lineage>
        <taxon>Bacteria</taxon>
        <taxon>Pseudomonadati</taxon>
        <taxon>Pseudomonadota</taxon>
        <taxon>Gammaproteobacteria</taxon>
        <taxon>Lysobacterales</taxon>
        <taxon>Lysobacteraceae</taxon>
        <taxon>Noviluteimonas</taxon>
    </lineage>
</organism>
<evidence type="ECO:0000259" key="2">
    <source>
        <dbReference type="Pfam" id="PF00561"/>
    </source>
</evidence>
<gene>
    <name evidence="3" type="ORF">LK996_08430</name>
</gene>
<dbReference type="InterPro" id="IPR029058">
    <property type="entry name" value="AB_hydrolase_fold"/>
</dbReference>
<name>A0ABS8JHQ6_9GAMM</name>
<protein>
    <submittedName>
        <fullName evidence="3">Alpha/beta fold hydrolase</fullName>
    </submittedName>
</protein>
<evidence type="ECO:0000313" key="3">
    <source>
        <dbReference type="EMBL" id="MCC8363100.1"/>
    </source>
</evidence>
<keyword evidence="4" id="KW-1185">Reference proteome</keyword>
<dbReference type="PANTHER" id="PTHR42103">
    <property type="entry name" value="ALPHA/BETA-HYDROLASES SUPERFAMILY PROTEIN"/>
    <property type="match status" value="1"/>
</dbReference>
<feature type="domain" description="AB hydrolase-1" evidence="2">
    <location>
        <begin position="77"/>
        <end position="151"/>
    </location>
</feature>
<feature type="region of interest" description="Disordered" evidence="1">
    <location>
        <begin position="30"/>
        <end position="50"/>
    </location>
</feature>
<proteinExistence type="predicted"/>
<dbReference type="Proteomes" id="UP001165293">
    <property type="component" value="Unassembled WGS sequence"/>
</dbReference>
<dbReference type="SUPFAM" id="SSF53474">
    <property type="entry name" value="alpha/beta-Hydrolases"/>
    <property type="match status" value="1"/>
</dbReference>
<feature type="compositionally biased region" description="Low complexity" evidence="1">
    <location>
        <begin position="40"/>
        <end position="50"/>
    </location>
</feature>
<comment type="caution">
    <text evidence="3">The sequence shown here is derived from an EMBL/GenBank/DDBJ whole genome shotgun (WGS) entry which is preliminary data.</text>
</comment>
<dbReference type="EMBL" id="JAJGAK010000001">
    <property type="protein sequence ID" value="MCC8363100.1"/>
    <property type="molecule type" value="Genomic_DNA"/>
</dbReference>
<dbReference type="Pfam" id="PF00561">
    <property type="entry name" value="Abhydrolase_1"/>
    <property type="match status" value="1"/>
</dbReference>
<reference evidence="3" key="1">
    <citation type="submission" date="2021-10" db="EMBL/GenBank/DDBJ databases">
        <authorList>
            <person name="Lyu M."/>
            <person name="Wang X."/>
            <person name="Meng X."/>
            <person name="Xu K."/>
        </authorList>
    </citation>
    <scope>NUCLEOTIDE SEQUENCE</scope>
    <source>
        <strain evidence="3">A6</strain>
    </source>
</reference>